<dbReference type="Gene3D" id="1.10.10.10">
    <property type="entry name" value="Winged helix-like DNA-binding domain superfamily/Winged helix DNA-binding domain"/>
    <property type="match status" value="1"/>
</dbReference>
<dbReference type="Proteomes" id="UP000094412">
    <property type="component" value="Unassembled WGS sequence"/>
</dbReference>
<comment type="caution">
    <text evidence="5">The sequence shown here is derived from an EMBL/GenBank/DDBJ whole genome shotgun (WGS) entry which is preliminary data.</text>
</comment>
<proteinExistence type="predicted"/>
<keyword evidence="3" id="KW-0804">Transcription</keyword>
<organism evidence="5 6">
    <name type="scientific">Mesorhizobium hungaricum</name>
    <dbReference type="NCBI Taxonomy" id="1566387"/>
    <lineage>
        <taxon>Bacteria</taxon>
        <taxon>Pseudomonadati</taxon>
        <taxon>Pseudomonadota</taxon>
        <taxon>Alphaproteobacteria</taxon>
        <taxon>Hyphomicrobiales</taxon>
        <taxon>Phyllobacteriaceae</taxon>
        <taxon>Mesorhizobium</taxon>
    </lineage>
</organism>
<dbReference type="GO" id="GO:0003700">
    <property type="term" value="F:DNA-binding transcription factor activity"/>
    <property type="evidence" value="ECO:0007669"/>
    <property type="project" value="InterPro"/>
</dbReference>
<dbReference type="InterPro" id="IPR036388">
    <property type="entry name" value="WH-like_DNA-bd_sf"/>
</dbReference>
<accession>A0A1C2DV97</accession>
<dbReference type="Pfam" id="PF00392">
    <property type="entry name" value="GntR"/>
    <property type="match status" value="1"/>
</dbReference>
<feature type="domain" description="HTH gntR-type" evidence="4">
    <location>
        <begin position="14"/>
        <end position="80"/>
    </location>
</feature>
<evidence type="ECO:0000259" key="4">
    <source>
        <dbReference type="PROSITE" id="PS50949"/>
    </source>
</evidence>
<dbReference type="OrthoDB" id="9810548at2"/>
<dbReference type="PANTHER" id="PTHR43537">
    <property type="entry name" value="TRANSCRIPTIONAL REGULATOR, GNTR FAMILY"/>
    <property type="match status" value="1"/>
</dbReference>
<evidence type="ECO:0000313" key="5">
    <source>
        <dbReference type="EMBL" id="OCX18718.1"/>
    </source>
</evidence>
<sequence length="239" mass="26144">MSNDVSRPFKNGGGSLRAQIYQDIRDRIHHGGLGPNDRLVDVEIAGNLGVSRMPVREALLQLTHEGYLVGTTRGFMLPTLTPTDVANIFEVRRCLEPRAAAHAARNLDAAGMERLAAALTDAETAVATADADLLFQANVSFRRSWLEAVDNDRLASAIARFADHVQVVRLGTLSHLPTQAVVLAGMRKLYDAFIRRDAMAAFDHMTTFIQHAEDRFVALSRELENSSQDKGRAAGQGQP</sequence>
<evidence type="ECO:0000256" key="2">
    <source>
        <dbReference type="ARBA" id="ARBA00023125"/>
    </source>
</evidence>
<evidence type="ECO:0000313" key="6">
    <source>
        <dbReference type="Proteomes" id="UP000094412"/>
    </source>
</evidence>
<dbReference type="InterPro" id="IPR011711">
    <property type="entry name" value="GntR_C"/>
</dbReference>
<dbReference type="SMART" id="SM00345">
    <property type="entry name" value="HTH_GNTR"/>
    <property type="match status" value="1"/>
</dbReference>
<dbReference type="EMBL" id="MDEO01000031">
    <property type="protein sequence ID" value="OCX18718.1"/>
    <property type="molecule type" value="Genomic_DNA"/>
</dbReference>
<keyword evidence="2" id="KW-0238">DNA-binding</keyword>
<name>A0A1C2DV97_9HYPH</name>
<dbReference type="AlphaFoldDB" id="A0A1C2DV97"/>
<dbReference type="SMART" id="SM00895">
    <property type="entry name" value="FCD"/>
    <property type="match status" value="1"/>
</dbReference>
<dbReference type="SUPFAM" id="SSF48008">
    <property type="entry name" value="GntR ligand-binding domain-like"/>
    <property type="match status" value="1"/>
</dbReference>
<gene>
    <name evidence="5" type="ORF">QV13_10740</name>
</gene>
<evidence type="ECO:0000256" key="3">
    <source>
        <dbReference type="ARBA" id="ARBA00023163"/>
    </source>
</evidence>
<keyword evidence="1" id="KW-0805">Transcription regulation</keyword>
<dbReference type="InterPro" id="IPR008920">
    <property type="entry name" value="TF_FadR/GntR_C"/>
</dbReference>
<reference evidence="5 6" key="1">
    <citation type="submission" date="2016-08" db="EMBL/GenBank/DDBJ databases">
        <title>Whole genome sequence of Mesorhizobium sp. strain UASWS1009 isolated from industrial sewage.</title>
        <authorList>
            <person name="Crovadore J."/>
            <person name="Calmin G."/>
            <person name="Chablais R."/>
            <person name="Cochard B."/>
            <person name="Lefort F."/>
        </authorList>
    </citation>
    <scope>NUCLEOTIDE SEQUENCE [LARGE SCALE GENOMIC DNA]</scope>
    <source>
        <strain evidence="5 6">UASWS1009</strain>
    </source>
</reference>
<dbReference type="SUPFAM" id="SSF46785">
    <property type="entry name" value="Winged helix' DNA-binding domain"/>
    <property type="match status" value="1"/>
</dbReference>
<dbReference type="PROSITE" id="PS50949">
    <property type="entry name" value="HTH_GNTR"/>
    <property type="match status" value="1"/>
</dbReference>
<keyword evidence="6" id="KW-1185">Reference proteome</keyword>
<dbReference type="STRING" id="1566387.QV13_10740"/>
<dbReference type="GO" id="GO:0003677">
    <property type="term" value="F:DNA binding"/>
    <property type="evidence" value="ECO:0007669"/>
    <property type="project" value="UniProtKB-KW"/>
</dbReference>
<dbReference type="PANTHER" id="PTHR43537:SF5">
    <property type="entry name" value="UXU OPERON TRANSCRIPTIONAL REGULATOR"/>
    <property type="match status" value="1"/>
</dbReference>
<dbReference type="Gene3D" id="1.20.120.530">
    <property type="entry name" value="GntR ligand-binding domain-like"/>
    <property type="match status" value="1"/>
</dbReference>
<dbReference type="Pfam" id="PF07729">
    <property type="entry name" value="FCD"/>
    <property type="match status" value="1"/>
</dbReference>
<dbReference type="InterPro" id="IPR036390">
    <property type="entry name" value="WH_DNA-bd_sf"/>
</dbReference>
<dbReference type="CDD" id="cd07377">
    <property type="entry name" value="WHTH_GntR"/>
    <property type="match status" value="1"/>
</dbReference>
<dbReference type="InterPro" id="IPR000524">
    <property type="entry name" value="Tscrpt_reg_HTH_GntR"/>
</dbReference>
<evidence type="ECO:0000256" key="1">
    <source>
        <dbReference type="ARBA" id="ARBA00023015"/>
    </source>
</evidence>
<protein>
    <recommendedName>
        <fullName evidence="4">HTH gntR-type domain-containing protein</fullName>
    </recommendedName>
</protein>
<dbReference type="RefSeq" id="WP_024927163.1">
    <property type="nucleotide sequence ID" value="NZ_MDEO01000031.1"/>
</dbReference>